<keyword evidence="3" id="KW-1185">Reference proteome</keyword>
<protein>
    <submittedName>
        <fullName evidence="2">Glucosaminidase domain-containing protein</fullName>
    </submittedName>
</protein>
<dbReference type="SMART" id="SM00047">
    <property type="entry name" value="LYZ2"/>
    <property type="match status" value="1"/>
</dbReference>
<dbReference type="Proteomes" id="UP001595926">
    <property type="component" value="Unassembled WGS sequence"/>
</dbReference>
<evidence type="ECO:0000259" key="1">
    <source>
        <dbReference type="SMART" id="SM00047"/>
    </source>
</evidence>
<name>A0ABV9T8K5_9GAMM</name>
<dbReference type="PANTHER" id="PTHR40572:SF1">
    <property type="entry name" value="PROTEIN BAX"/>
    <property type="match status" value="1"/>
</dbReference>
<dbReference type="InterPro" id="IPR053195">
    <property type="entry name" value="Bax-like"/>
</dbReference>
<dbReference type="Pfam" id="PF01832">
    <property type="entry name" value="Glucosaminidase"/>
    <property type="match status" value="1"/>
</dbReference>
<dbReference type="InterPro" id="IPR002901">
    <property type="entry name" value="MGlyc_endo_b_GlcNAc-like_dom"/>
</dbReference>
<comment type="caution">
    <text evidence="2">The sequence shown here is derived from an EMBL/GenBank/DDBJ whole genome shotgun (WGS) entry which is preliminary data.</text>
</comment>
<evidence type="ECO:0000313" key="3">
    <source>
        <dbReference type="Proteomes" id="UP001595926"/>
    </source>
</evidence>
<feature type="domain" description="Mannosyl-glycoprotein endo-beta-N-acetylglucosamidase-like" evidence="1">
    <location>
        <begin position="110"/>
        <end position="239"/>
    </location>
</feature>
<gene>
    <name evidence="2" type="ORF">ACFPDQ_00150</name>
</gene>
<reference evidence="3" key="1">
    <citation type="journal article" date="2019" name="Int. J. Syst. Evol. Microbiol.">
        <title>The Global Catalogue of Microorganisms (GCM) 10K type strain sequencing project: providing services to taxonomists for standard genome sequencing and annotation.</title>
        <authorList>
            <consortium name="The Broad Institute Genomics Platform"/>
            <consortium name="The Broad Institute Genome Sequencing Center for Infectious Disease"/>
            <person name="Wu L."/>
            <person name="Ma J."/>
        </authorList>
    </citation>
    <scope>NUCLEOTIDE SEQUENCE [LARGE SCALE GENOMIC DNA]</scope>
    <source>
        <strain evidence="3">CGMCC 1.13718</strain>
    </source>
</reference>
<proteinExistence type="predicted"/>
<dbReference type="PANTHER" id="PTHR40572">
    <property type="entry name" value="PROTEIN BAX"/>
    <property type="match status" value="1"/>
</dbReference>
<organism evidence="2 3">
    <name type="scientific">Pseudofrancisella aestuarii</name>
    <dbReference type="NCBI Taxonomy" id="2670347"/>
    <lineage>
        <taxon>Bacteria</taxon>
        <taxon>Pseudomonadati</taxon>
        <taxon>Pseudomonadota</taxon>
        <taxon>Gammaproteobacteria</taxon>
        <taxon>Thiotrichales</taxon>
        <taxon>Francisellaceae</taxon>
        <taxon>Pseudofrancisella</taxon>
    </lineage>
</organism>
<sequence>MKNIKNLLIPFTLIAGALLISFNTYGDSNIYHLSTQAPEYTNEKPDFAAMPVKEKKETFIKLALIGINSANNEICAERKEVKEIQKTLEKNKKLSSKQEERLNTFAKYYKVDYQNLSSERVIQKLLIKIDTAPQSFVLAQAILESGWGTSRFATEYNNYFGLHCFEDGCGAKAEKADVYMEIFRTPGDSILGYYYRLNTGGAFEDFRQVRAKTNGKSNQVDDLLNTLSNYSELSGDEYKQRLLSVIDHNNLRQYDTPTCGNTH</sequence>
<evidence type="ECO:0000313" key="2">
    <source>
        <dbReference type="EMBL" id="MFC4891455.1"/>
    </source>
</evidence>
<dbReference type="Gene3D" id="1.10.530.10">
    <property type="match status" value="1"/>
</dbReference>
<dbReference type="RefSeq" id="WP_119330797.1">
    <property type="nucleotide sequence ID" value="NZ_JBHSJH010000001.1"/>
</dbReference>
<accession>A0ABV9T8K5</accession>
<dbReference type="EMBL" id="JBHSJH010000001">
    <property type="protein sequence ID" value="MFC4891455.1"/>
    <property type="molecule type" value="Genomic_DNA"/>
</dbReference>